<dbReference type="InterPro" id="IPR009044">
    <property type="entry name" value="ssDNA-bd_transcriptional_reg"/>
</dbReference>
<feature type="region of interest" description="Disordered" evidence="7">
    <location>
        <begin position="1"/>
        <end position="36"/>
    </location>
</feature>
<evidence type="ECO:0000313" key="9">
    <source>
        <dbReference type="EMBL" id="KAJ8975957.1"/>
    </source>
</evidence>
<keyword evidence="3" id="KW-0805">Transcription regulation</keyword>
<organism evidence="9 10">
    <name type="scientific">Molorchus minor</name>
    <dbReference type="NCBI Taxonomy" id="1323400"/>
    <lineage>
        <taxon>Eukaryota</taxon>
        <taxon>Metazoa</taxon>
        <taxon>Ecdysozoa</taxon>
        <taxon>Arthropoda</taxon>
        <taxon>Hexapoda</taxon>
        <taxon>Insecta</taxon>
        <taxon>Pterygota</taxon>
        <taxon>Neoptera</taxon>
        <taxon>Endopterygota</taxon>
        <taxon>Coleoptera</taxon>
        <taxon>Polyphaga</taxon>
        <taxon>Cucujiformia</taxon>
        <taxon>Chrysomeloidea</taxon>
        <taxon>Cerambycidae</taxon>
        <taxon>Lamiinae</taxon>
        <taxon>Monochamini</taxon>
        <taxon>Molorchus</taxon>
    </lineage>
</organism>
<name>A0ABQ9JDE6_9CUCU</name>
<evidence type="ECO:0000256" key="2">
    <source>
        <dbReference type="ARBA" id="ARBA00009001"/>
    </source>
</evidence>
<dbReference type="InterPro" id="IPR003173">
    <property type="entry name" value="PC4_C"/>
</dbReference>
<evidence type="ECO:0000256" key="7">
    <source>
        <dbReference type="SAM" id="MobiDB-lite"/>
    </source>
</evidence>
<dbReference type="Gene3D" id="2.30.31.10">
    <property type="entry name" value="Transcriptional Coactivator Pc4, Chain A"/>
    <property type="match status" value="1"/>
</dbReference>
<evidence type="ECO:0000256" key="4">
    <source>
        <dbReference type="ARBA" id="ARBA00023125"/>
    </source>
</evidence>
<evidence type="ECO:0000259" key="8">
    <source>
        <dbReference type="Pfam" id="PF02229"/>
    </source>
</evidence>
<keyword evidence="5" id="KW-0804">Transcription</keyword>
<accession>A0ABQ9JDE6</accession>
<dbReference type="InterPro" id="IPR045125">
    <property type="entry name" value="Sub1/Tcp4-like"/>
</dbReference>
<keyword evidence="4" id="KW-0238">DNA-binding</keyword>
<comment type="subcellular location">
    <subcellularLocation>
        <location evidence="1">Nucleus</location>
    </subcellularLocation>
</comment>
<evidence type="ECO:0000256" key="5">
    <source>
        <dbReference type="ARBA" id="ARBA00023163"/>
    </source>
</evidence>
<reference evidence="9" key="1">
    <citation type="journal article" date="2023" name="Insect Mol. Biol.">
        <title>Genome sequencing provides insights into the evolution of gene families encoding plant cell wall-degrading enzymes in longhorned beetles.</title>
        <authorList>
            <person name="Shin N.R."/>
            <person name="Okamura Y."/>
            <person name="Kirsch R."/>
            <person name="Pauchet Y."/>
        </authorList>
    </citation>
    <scope>NUCLEOTIDE SEQUENCE</scope>
    <source>
        <strain evidence="9">MMC_N1</strain>
    </source>
</reference>
<comment type="similarity">
    <text evidence="2">Belongs to the transcriptional coactivator PC4 family.</text>
</comment>
<evidence type="ECO:0000256" key="1">
    <source>
        <dbReference type="ARBA" id="ARBA00004123"/>
    </source>
</evidence>
<dbReference type="Proteomes" id="UP001162164">
    <property type="component" value="Unassembled WGS sequence"/>
</dbReference>
<gene>
    <name evidence="9" type="ORF">NQ317_011925</name>
</gene>
<keyword evidence="6" id="KW-0539">Nucleus</keyword>
<dbReference type="SUPFAM" id="SSF54447">
    <property type="entry name" value="ssDNA-binding transcriptional regulator domain"/>
    <property type="match status" value="1"/>
</dbReference>
<dbReference type="PANTHER" id="PTHR13215">
    <property type="entry name" value="RNA POLYMERASE II TRANSCRIPTIONAL COACTIVATOR"/>
    <property type="match status" value="1"/>
</dbReference>
<proteinExistence type="inferred from homology"/>
<dbReference type="Pfam" id="PF02229">
    <property type="entry name" value="PC4"/>
    <property type="match status" value="1"/>
</dbReference>
<evidence type="ECO:0000256" key="6">
    <source>
        <dbReference type="ARBA" id="ARBA00023242"/>
    </source>
</evidence>
<dbReference type="EMBL" id="JAPWTJ010000746">
    <property type="protein sequence ID" value="KAJ8975957.1"/>
    <property type="molecule type" value="Genomic_DNA"/>
</dbReference>
<evidence type="ECO:0000313" key="10">
    <source>
        <dbReference type="Proteomes" id="UP001162164"/>
    </source>
</evidence>
<protein>
    <recommendedName>
        <fullName evidence="8">Transcriptional coactivator p15 (PC4) C-terminal domain-containing protein</fullName>
    </recommendedName>
</protein>
<keyword evidence="10" id="KW-1185">Reference proteome</keyword>
<evidence type="ECO:0000256" key="3">
    <source>
        <dbReference type="ARBA" id="ARBA00023015"/>
    </source>
</evidence>
<comment type="caution">
    <text evidence="9">The sequence shown here is derived from an EMBL/GenBank/DDBJ whole genome shotgun (WGS) entry which is preliminary data.</text>
</comment>
<feature type="domain" description="Transcriptional coactivator p15 (PC4) C-terminal" evidence="8">
    <location>
        <begin position="65"/>
        <end position="110"/>
    </location>
</feature>
<feature type="compositionally biased region" description="Polar residues" evidence="7">
    <location>
        <begin position="9"/>
        <end position="26"/>
    </location>
</feature>
<sequence length="124" mass="14187">MPKHKAKAESSSSGSDKAEELSSSDSGPDDVGNRFLLGHQRKNQSQILRKNLVNQKIMILGTWVKTRSVRLTEFNRKWYVDIREFYSADGELKPGRKGIMLTMEQWQKLKGQLNSIDDAIKKHV</sequence>